<dbReference type="PANTHER" id="PTHR46972:SF1">
    <property type="entry name" value="FAD DEPENDENT OXIDOREDUCTASE DOMAIN-CONTAINING PROTEIN"/>
    <property type="match status" value="1"/>
</dbReference>
<dbReference type="HAMAP" id="MF_00845">
    <property type="entry name" value="TetX_monooxygenase"/>
    <property type="match status" value="1"/>
</dbReference>
<evidence type="ECO:0000256" key="3">
    <source>
        <dbReference type="ARBA" id="ARBA00023002"/>
    </source>
</evidence>
<reference evidence="8" key="1">
    <citation type="submission" date="2022-10" db="EMBL/GenBank/DDBJ databases">
        <title>The complete genomes of actinobacterial strains from the NBC collection.</title>
        <authorList>
            <person name="Joergensen T.S."/>
            <person name="Alvarez Arevalo M."/>
            <person name="Sterndorff E.B."/>
            <person name="Faurdal D."/>
            <person name="Vuksanovic O."/>
            <person name="Mourched A.-S."/>
            <person name="Charusanti P."/>
            <person name="Shaw S."/>
            <person name="Blin K."/>
            <person name="Weber T."/>
        </authorList>
    </citation>
    <scope>NUCLEOTIDE SEQUENCE</scope>
    <source>
        <strain evidence="8">NBC_00222</strain>
    </source>
</reference>
<feature type="binding site" evidence="5">
    <location>
        <position position="74"/>
    </location>
    <ligand>
        <name>FAD</name>
        <dbReference type="ChEBI" id="CHEBI:57692"/>
    </ligand>
</feature>
<dbReference type="PANTHER" id="PTHR46972">
    <property type="entry name" value="MONOOXYGENASE ASQM-RELATED"/>
    <property type="match status" value="1"/>
</dbReference>
<dbReference type="Gene3D" id="3.50.50.60">
    <property type="entry name" value="FAD/NAD(P)-binding domain"/>
    <property type="match status" value="1"/>
</dbReference>
<dbReference type="InterPro" id="IPR002938">
    <property type="entry name" value="FAD-bd"/>
</dbReference>
<feature type="binding site" evidence="5">
    <location>
        <position position="67"/>
    </location>
    <ligand>
        <name>NADPH</name>
        <dbReference type="ChEBI" id="CHEBI:57783"/>
    </ligand>
</feature>
<keyword evidence="5" id="KW-0963">Cytoplasm</keyword>
<dbReference type="EMBL" id="CP108110">
    <property type="protein sequence ID" value="WUQ86890.1"/>
    <property type="molecule type" value="Genomic_DNA"/>
</dbReference>
<dbReference type="SUPFAM" id="SSF51905">
    <property type="entry name" value="FAD/NAD(P)-binding domain"/>
    <property type="match status" value="1"/>
</dbReference>
<comment type="catalytic activity">
    <reaction evidence="5">
        <text>a tetracycline + NADPH + O2 + H(+) = an 11a-hydroxytetracycline + NADP(+) + H2O</text>
        <dbReference type="Rhea" id="RHEA:61444"/>
        <dbReference type="ChEBI" id="CHEBI:15377"/>
        <dbReference type="ChEBI" id="CHEBI:15378"/>
        <dbReference type="ChEBI" id="CHEBI:15379"/>
        <dbReference type="ChEBI" id="CHEBI:57783"/>
        <dbReference type="ChEBI" id="CHEBI:58349"/>
        <dbReference type="ChEBI" id="CHEBI:144644"/>
        <dbReference type="ChEBI" id="CHEBI:144645"/>
    </reaction>
</comment>
<feature type="compositionally biased region" description="Low complexity" evidence="6">
    <location>
        <begin position="114"/>
        <end position="129"/>
    </location>
</feature>
<comment type="domain">
    <text evidence="5">Consists of an N-terminal FAD-binding domain with a Rossman fold and a C-terminal substrate-binding domain.</text>
</comment>
<protein>
    <recommendedName>
        <fullName evidence="5">Flavin-dependent monooxygenase</fullName>
    </recommendedName>
    <alternativeName>
        <fullName evidence="5">TetX monooxygenase</fullName>
        <shortName evidence="5">TetX</shortName>
        <ecNumber evidence="5">1.14.13.-</ecNumber>
    </alternativeName>
</protein>
<evidence type="ECO:0000256" key="4">
    <source>
        <dbReference type="ARBA" id="ARBA00023033"/>
    </source>
</evidence>
<dbReference type="RefSeq" id="WP_328957477.1">
    <property type="nucleotide sequence ID" value="NZ_CP108110.1"/>
</dbReference>
<evidence type="ECO:0000259" key="7">
    <source>
        <dbReference type="Pfam" id="PF01494"/>
    </source>
</evidence>
<dbReference type="Proteomes" id="UP001432222">
    <property type="component" value="Chromosome"/>
</dbReference>
<keyword evidence="3 5" id="KW-0560">Oxidoreductase</keyword>
<evidence type="ECO:0000313" key="8">
    <source>
        <dbReference type="EMBL" id="WUQ86890.1"/>
    </source>
</evidence>
<dbReference type="EC" id="1.14.13.-" evidence="5"/>
<accession>A0ABZ1U6T0</accession>
<comment type="similarity">
    <text evidence="5">Belongs to the aromatic-ring hydroxylase family. TetX subfamily.</text>
</comment>
<dbReference type="InterPro" id="IPR043683">
    <property type="entry name" value="TetX_monooxygenase"/>
</dbReference>
<comment type="subcellular location">
    <subcellularLocation>
        <location evidence="5">Cytoplasm</location>
    </subcellularLocation>
</comment>
<keyword evidence="4 5" id="KW-0503">Monooxygenase</keyword>
<evidence type="ECO:0000256" key="6">
    <source>
        <dbReference type="SAM" id="MobiDB-lite"/>
    </source>
</evidence>
<gene>
    <name evidence="8" type="ORF">OHA16_30345</name>
</gene>
<evidence type="ECO:0000256" key="2">
    <source>
        <dbReference type="ARBA" id="ARBA00022827"/>
    </source>
</evidence>
<comment type="function">
    <text evidence="5">An FAD-requiring monooxygenase active on some tetracycline antibiotic derivatives, which leads to their inactivation. Hydroxylates carbon 11a of tetracycline and some analogs.</text>
</comment>
<dbReference type="InterPro" id="IPR036188">
    <property type="entry name" value="FAD/NAD-bd_sf"/>
</dbReference>
<proteinExistence type="inferred from homology"/>
<name>A0ABZ1U6T0_9ACTN</name>
<evidence type="ECO:0000256" key="1">
    <source>
        <dbReference type="ARBA" id="ARBA00022630"/>
    </source>
</evidence>
<keyword evidence="1 5" id="KW-0285">Flavoprotein</keyword>
<dbReference type="GO" id="GO:0004497">
    <property type="term" value="F:monooxygenase activity"/>
    <property type="evidence" value="ECO:0007669"/>
    <property type="project" value="UniProtKB-KW"/>
</dbReference>
<feature type="region of interest" description="Disordered" evidence="6">
    <location>
        <begin position="114"/>
        <end position="144"/>
    </location>
</feature>
<comment type="subunit">
    <text evidence="5">Monomer.</text>
</comment>
<organism evidence="8 9">
    <name type="scientific">Kitasatospora purpeofusca</name>
    <dbReference type="NCBI Taxonomy" id="67352"/>
    <lineage>
        <taxon>Bacteria</taxon>
        <taxon>Bacillati</taxon>
        <taxon>Actinomycetota</taxon>
        <taxon>Actinomycetes</taxon>
        <taxon>Kitasatosporales</taxon>
        <taxon>Streptomycetaceae</taxon>
        <taxon>Kitasatospora</taxon>
    </lineage>
</organism>
<dbReference type="Pfam" id="PF01494">
    <property type="entry name" value="FAD_binding_3"/>
    <property type="match status" value="1"/>
</dbReference>
<evidence type="ECO:0000313" key="9">
    <source>
        <dbReference type="Proteomes" id="UP001432222"/>
    </source>
</evidence>
<keyword evidence="5" id="KW-0521">NADP</keyword>
<feature type="domain" description="FAD-binding" evidence="7">
    <location>
        <begin position="30"/>
        <end position="377"/>
    </location>
</feature>
<keyword evidence="2 5" id="KW-0274">FAD</keyword>
<feature type="binding site" evidence="5">
    <location>
        <position position="145"/>
    </location>
    <ligand>
        <name>FAD</name>
        <dbReference type="ChEBI" id="CHEBI:57692"/>
    </ligand>
</feature>
<feature type="binding site" evidence="5">
    <location>
        <position position="339"/>
    </location>
    <ligand>
        <name>FAD</name>
        <dbReference type="ChEBI" id="CHEBI:57692"/>
    </ligand>
</feature>
<sequence length="443" mass="46033">MTGTTARTGTTGATGTTSVTGTTGTTGTTARVAVIGAGPAGLTLARILQVHGIAATVYEREPDRDVRGQGGSLDLHGDTGRRAVQEARLTEEFWAKARPEGAEFRIVDKHGAAPRGFGAGPAPDAADGSGAPGGADPGASPEIDRGDLRGLLLDSLAPTAVRWGHRLDRAEPLGDGRHRLHFDNGAVELCDLLVGAEGAHSRVRPLLTPVEPHYTGVSLVELGIPDADRTAPGAAAAVGNGSLFAFHDNKGLVLQRNSDGRIRVYAFFRSPEDWLRVAGLSAHDPAGTRAAVARHFADWAPEFRDALAACDDTLRTQPLEMLPVGLRWSRRPGVTLVGDAAHLMSPFAGQGVNLAMWDAAELALAVAPVLAPPARWETATATALDAAVEGYEKAMFERGAFWAGISAFNHDRVLAPDGHENLHLMAGPPSAPDGVPGGAPGGV</sequence>
<evidence type="ECO:0000256" key="5">
    <source>
        <dbReference type="HAMAP-Rule" id="MF_00845"/>
    </source>
</evidence>
<keyword evidence="9" id="KW-1185">Reference proteome</keyword>
<feature type="region of interest" description="Disordered" evidence="6">
    <location>
        <begin position="1"/>
        <end position="25"/>
    </location>
</feature>
<comment type="cofactor">
    <cofactor evidence="5">
        <name>FAD</name>
        <dbReference type="ChEBI" id="CHEBI:57692"/>
    </cofactor>
</comment>
<dbReference type="PRINTS" id="PR00420">
    <property type="entry name" value="RNGMNOXGNASE"/>
</dbReference>
<keyword evidence="5" id="KW-0547">Nucleotide-binding</keyword>